<evidence type="ECO:0000256" key="2">
    <source>
        <dbReference type="ARBA" id="ARBA00023295"/>
    </source>
</evidence>
<dbReference type="EMBL" id="BMOD01000055">
    <property type="protein sequence ID" value="GGJ59760.1"/>
    <property type="molecule type" value="Genomic_DNA"/>
</dbReference>
<dbReference type="Gene3D" id="2.60.40.10">
    <property type="entry name" value="Immunoglobulins"/>
    <property type="match status" value="1"/>
</dbReference>
<evidence type="ECO:0000313" key="6">
    <source>
        <dbReference type="Proteomes" id="UP000632222"/>
    </source>
</evidence>
<dbReference type="CDD" id="cd11338">
    <property type="entry name" value="AmyAc_CMD"/>
    <property type="match status" value="1"/>
</dbReference>
<organism evidence="5 6">
    <name type="scientific">Deinococcus roseus</name>
    <dbReference type="NCBI Taxonomy" id="392414"/>
    <lineage>
        <taxon>Bacteria</taxon>
        <taxon>Thermotogati</taxon>
        <taxon>Deinococcota</taxon>
        <taxon>Deinococci</taxon>
        <taxon>Deinococcales</taxon>
        <taxon>Deinococcaceae</taxon>
        <taxon>Deinococcus</taxon>
    </lineage>
</organism>
<dbReference type="Gene3D" id="3.90.400.10">
    <property type="entry name" value="Oligo-1,6-glucosidase, Domain 2"/>
    <property type="match status" value="1"/>
</dbReference>
<feature type="chain" id="PRO_5046888231" description="Glycosyl hydrolase family 13 catalytic domain-containing protein" evidence="3">
    <location>
        <begin position="25"/>
        <end position="919"/>
    </location>
</feature>
<evidence type="ECO:0000256" key="1">
    <source>
        <dbReference type="ARBA" id="ARBA00022801"/>
    </source>
</evidence>
<keyword evidence="3" id="KW-0732">Signal</keyword>
<evidence type="ECO:0000256" key="3">
    <source>
        <dbReference type="SAM" id="SignalP"/>
    </source>
</evidence>
<protein>
    <recommendedName>
        <fullName evidence="4">Glycosyl hydrolase family 13 catalytic domain-containing protein</fullName>
    </recommendedName>
</protein>
<accession>A0ABQ2DMH1</accession>
<dbReference type="Pfam" id="PF00128">
    <property type="entry name" value="Alpha-amylase"/>
    <property type="match status" value="1"/>
</dbReference>
<dbReference type="SUPFAM" id="SSF51445">
    <property type="entry name" value="(Trans)glycosidases"/>
    <property type="match status" value="1"/>
</dbReference>
<dbReference type="Gene3D" id="2.60.40.1180">
    <property type="entry name" value="Golgi alpha-mannosidase II"/>
    <property type="match status" value="1"/>
</dbReference>
<dbReference type="PANTHER" id="PTHR10357">
    <property type="entry name" value="ALPHA-AMYLASE FAMILY MEMBER"/>
    <property type="match status" value="1"/>
</dbReference>
<name>A0ABQ2DMH1_9DEIO</name>
<dbReference type="Proteomes" id="UP000632222">
    <property type="component" value="Unassembled WGS sequence"/>
</dbReference>
<dbReference type="RefSeq" id="WP_189009522.1">
    <property type="nucleotide sequence ID" value="NZ_BMOD01000055.1"/>
</dbReference>
<dbReference type="InterPro" id="IPR045857">
    <property type="entry name" value="O16G_dom_2"/>
</dbReference>
<dbReference type="InterPro" id="IPR006047">
    <property type="entry name" value="GH13_cat_dom"/>
</dbReference>
<feature type="signal peptide" evidence="3">
    <location>
        <begin position="1"/>
        <end position="24"/>
    </location>
</feature>
<dbReference type="Gene3D" id="3.20.20.80">
    <property type="entry name" value="Glycosidases"/>
    <property type="match status" value="1"/>
</dbReference>
<dbReference type="InterPro" id="IPR013780">
    <property type="entry name" value="Glyco_hydro_b"/>
</dbReference>
<gene>
    <name evidence="5" type="ORF">GCM10008938_52360</name>
</gene>
<keyword evidence="2" id="KW-0326">Glycosidase</keyword>
<evidence type="ECO:0000259" key="4">
    <source>
        <dbReference type="SMART" id="SM00642"/>
    </source>
</evidence>
<comment type="caution">
    <text evidence="5">The sequence shown here is derived from an EMBL/GenBank/DDBJ whole genome shotgun (WGS) entry which is preliminary data.</text>
</comment>
<dbReference type="SUPFAM" id="SSF51011">
    <property type="entry name" value="Glycosyl hydrolase domain"/>
    <property type="match status" value="1"/>
</dbReference>
<dbReference type="PANTHER" id="PTHR10357:SF210">
    <property type="entry name" value="MALTODEXTRIN GLUCOSIDASE"/>
    <property type="match status" value="1"/>
</dbReference>
<dbReference type="SMART" id="SM00642">
    <property type="entry name" value="Aamy"/>
    <property type="match status" value="1"/>
</dbReference>
<dbReference type="InterPro" id="IPR017853">
    <property type="entry name" value="GH"/>
</dbReference>
<reference evidence="6" key="1">
    <citation type="journal article" date="2019" name="Int. J. Syst. Evol. Microbiol.">
        <title>The Global Catalogue of Microorganisms (GCM) 10K type strain sequencing project: providing services to taxonomists for standard genome sequencing and annotation.</title>
        <authorList>
            <consortium name="The Broad Institute Genomics Platform"/>
            <consortium name="The Broad Institute Genome Sequencing Center for Infectious Disease"/>
            <person name="Wu L."/>
            <person name="Ma J."/>
        </authorList>
    </citation>
    <scope>NUCLEOTIDE SEQUENCE [LARGE SCALE GENOMIC DNA]</scope>
    <source>
        <strain evidence="6">JCM 14370</strain>
    </source>
</reference>
<dbReference type="InterPro" id="IPR013783">
    <property type="entry name" value="Ig-like_fold"/>
</dbReference>
<sequence>MKRSHLSLITGLLMAAGFSSHGLAADVPCTPSPYGNTELFLRGGMNGWNAAPEYRFSYVCNHYELTTELSGDQTFKVADSGWSAPTDFGGGEQSVPQAGVPLPLKLQGSNLTFAFKGLSRIILDVTGGKPSLLIADCPKNPFGSTGIYLKGSMNSWNATEEYRFKYVCDAFYLNVGLTGSQEFKVADPGWSAPTTFGGKDGNSSTLTAGVPLPLLSDQQIGGSASNLKFNFTGEHTLKFTADAEGKNSSLTIGQKTFVDRSAREITDPVALSMQYDSRNLLFKAPFGATKAGESVQFSLSALPGVESATLVLEKRLLEGNEEKLEYTPYARVPLQKKQEGNREVWSASQVLPDSSVYGYYFELQIGKDTYVYQNNKNSIYWTTEKGSDGVGVLDFKPEDPKAIRRYRQTVYQPDFKVPDWARDAVYYYIFPERFRNGDRSNDPKVGVDTYLDQKIEVHTNWNEAPYLPNSGDGSDSVYNNDFFGGDLRGIIEKLDNLKDLGVNTLYINPIFEAPSNHKYDTADYLHIDNNFGTNAEFQELTSEAAKRGMRVILDTSLNHTGSDSVYFDRYGKYPETGAFEKEQIRSDSPYADFYTFNPGGASADQKYAGWVGVSSLPELKESDAWKDYAFRADNSITRYWLRQGASGWRMDVAPWVSDSFWREWRKTVKSENPDALTVAETWFNASKFFLGDEFDSTMNYIFRNTVLDYAAGGKAVDLYQNLELMREEYPPQVFYALMNLLSTHDAARALYKFGYTSGTTAQDAVDTAKKRLKLAVLFQMVFPGAPAVYYGDEVGVTGGEDPRNRGTYPWEDTGGKPDLALREDFKKLIALRNNNPVLRAGSLSAPLHLDDHVVVLLRELDGKAVLVLLNNDTSDHQVNVAVPEQYRDRTGQDLLTGKTHALNTDLTVPALGGLVLDLQ</sequence>
<dbReference type="InterPro" id="IPR019492">
    <property type="entry name" value="Cyclo-malto-dextrinase_C"/>
</dbReference>
<proteinExistence type="predicted"/>
<dbReference type="Pfam" id="PF10438">
    <property type="entry name" value="Cyc-maltodext_C"/>
    <property type="match status" value="1"/>
</dbReference>
<keyword evidence="1" id="KW-0378">Hydrolase</keyword>
<evidence type="ECO:0000313" key="5">
    <source>
        <dbReference type="EMBL" id="GGJ59760.1"/>
    </source>
</evidence>
<keyword evidence="6" id="KW-1185">Reference proteome</keyword>
<feature type="domain" description="Glycosyl hydrolase family 13 catalytic" evidence="4">
    <location>
        <begin position="428"/>
        <end position="832"/>
    </location>
</feature>